<feature type="domain" description="Cytochrome c" evidence="11">
    <location>
        <begin position="29"/>
        <end position="114"/>
    </location>
</feature>
<evidence type="ECO:0000256" key="1">
    <source>
        <dbReference type="ARBA" id="ARBA00004418"/>
    </source>
</evidence>
<keyword evidence="10" id="KW-0732">Signal</keyword>
<feature type="binding site" description="axial binding residue" evidence="9">
    <location>
        <position position="91"/>
    </location>
    <ligand>
        <name>heme c</name>
        <dbReference type="ChEBI" id="CHEBI:61717"/>
        <label>1</label>
    </ligand>
    <ligandPart>
        <name>Fe</name>
        <dbReference type="ChEBI" id="CHEBI:18248"/>
    </ligandPart>
</feature>
<dbReference type="PROSITE" id="PS51007">
    <property type="entry name" value="CYTC"/>
    <property type="match status" value="2"/>
</dbReference>
<evidence type="ECO:0000256" key="10">
    <source>
        <dbReference type="SAM" id="SignalP"/>
    </source>
</evidence>
<dbReference type="GO" id="GO:0042597">
    <property type="term" value="C:periplasmic space"/>
    <property type="evidence" value="ECO:0007669"/>
    <property type="project" value="UniProtKB-SubCell"/>
</dbReference>
<evidence type="ECO:0000256" key="9">
    <source>
        <dbReference type="PIRSR" id="PIRSR000005-2"/>
    </source>
</evidence>
<evidence type="ECO:0000256" key="6">
    <source>
        <dbReference type="ARBA" id="ARBA00022982"/>
    </source>
</evidence>
<evidence type="ECO:0000256" key="3">
    <source>
        <dbReference type="ARBA" id="ARBA00022617"/>
    </source>
</evidence>
<dbReference type="Pfam" id="PF00034">
    <property type="entry name" value="Cytochrom_C"/>
    <property type="match status" value="2"/>
</dbReference>
<dbReference type="PIRSF" id="PIRSF000005">
    <property type="entry name" value="Cytochrome_c4"/>
    <property type="match status" value="1"/>
</dbReference>
<keyword evidence="2" id="KW-0813">Transport</keyword>
<dbReference type="RefSeq" id="WP_126756050.1">
    <property type="nucleotide sequence ID" value="NZ_PIPQ01000001.1"/>
</dbReference>
<evidence type="ECO:0000256" key="2">
    <source>
        <dbReference type="ARBA" id="ARBA00022448"/>
    </source>
</evidence>
<feature type="binding site" description="covalent" evidence="8">
    <location>
        <position position="44"/>
    </location>
    <ligand>
        <name>heme c</name>
        <dbReference type="ChEBI" id="CHEBI:61717"/>
        <label>1</label>
    </ligand>
</feature>
<feature type="binding site" description="covalent" evidence="8">
    <location>
        <position position="41"/>
    </location>
    <ligand>
        <name>heme c</name>
        <dbReference type="ChEBI" id="CHEBI:61717"/>
        <label>1</label>
    </ligand>
</feature>
<name>A0A432X8K2_9GAMM</name>
<comment type="subcellular location">
    <subcellularLocation>
        <location evidence="1">Periplasm</location>
    </subcellularLocation>
</comment>
<evidence type="ECO:0000256" key="4">
    <source>
        <dbReference type="ARBA" id="ARBA00022723"/>
    </source>
</evidence>
<dbReference type="SUPFAM" id="SSF46626">
    <property type="entry name" value="Cytochrome c"/>
    <property type="match status" value="2"/>
</dbReference>
<proteinExistence type="predicted"/>
<feature type="binding site" description="covalent" evidence="8">
    <location>
        <position position="147"/>
    </location>
    <ligand>
        <name>heme c</name>
        <dbReference type="ChEBI" id="CHEBI:61717"/>
        <label>2</label>
    </ligand>
</feature>
<dbReference type="Proteomes" id="UP000286976">
    <property type="component" value="Unassembled WGS sequence"/>
</dbReference>
<accession>A0A432X8K2</accession>
<sequence>MKKLVILFGLYMFAGSSMAADEAKQTLVGDAAAGEGKAAICAACHGPDGNSALGTFPSIAGQHPRYLVKQLREYKLGATTNGAEGRYDPVMSGQAVSLSEQDMYDLAAYFSQQEHKLGETTEEIAAEGMALFMGGDLERGITACAACHGPSGAGAGQAAFPLLSGQHPEYTKAQLEKFRAGERANDPNAMMRDVAAKLTDRDIEVLSQYIRGLH</sequence>
<feature type="binding site" description="axial binding residue" evidence="9">
    <location>
        <position position="148"/>
    </location>
    <ligand>
        <name>heme c</name>
        <dbReference type="ChEBI" id="CHEBI:61717"/>
        <label>2</label>
    </ligand>
    <ligandPart>
        <name>Fe</name>
        <dbReference type="ChEBI" id="CHEBI:18248"/>
    </ligandPart>
</feature>
<keyword evidence="13" id="KW-1185">Reference proteome</keyword>
<dbReference type="GO" id="GO:0020037">
    <property type="term" value="F:heme binding"/>
    <property type="evidence" value="ECO:0007669"/>
    <property type="project" value="InterPro"/>
</dbReference>
<dbReference type="AlphaFoldDB" id="A0A432X8K2"/>
<feature type="binding site" description="covalent" evidence="8">
    <location>
        <position position="144"/>
    </location>
    <ligand>
        <name>heme c</name>
        <dbReference type="ChEBI" id="CHEBI:61717"/>
        <label>2</label>
    </ligand>
</feature>
<keyword evidence="4 9" id="KW-0479">Metal-binding</keyword>
<dbReference type="GO" id="GO:0009055">
    <property type="term" value="F:electron transfer activity"/>
    <property type="evidence" value="ECO:0007669"/>
    <property type="project" value="InterPro"/>
</dbReference>
<comment type="PTM">
    <text evidence="8">Binds 2 heme c groups covalently per subunit.</text>
</comment>
<evidence type="ECO:0000256" key="8">
    <source>
        <dbReference type="PIRSR" id="PIRSR000005-1"/>
    </source>
</evidence>
<keyword evidence="3 8" id="KW-0349">Heme</keyword>
<gene>
    <name evidence="12" type="ORF">CWE15_00185</name>
</gene>
<keyword evidence="6" id="KW-0249">Electron transport</keyword>
<feature type="signal peptide" evidence="10">
    <location>
        <begin position="1"/>
        <end position="19"/>
    </location>
</feature>
<evidence type="ECO:0000313" key="13">
    <source>
        <dbReference type="Proteomes" id="UP000286976"/>
    </source>
</evidence>
<dbReference type="EMBL" id="PIPQ01000001">
    <property type="protein sequence ID" value="RUO43656.1"/>
    <property type="molecule type" value="Genomic_DNA"/>
</dbReference>
<keyword evidence="7 9" id="KW-0408">Iron</keyword>
<comment type="caution">
    <text evidence="12">The sequence shown here is derived from an EMBL/GenBank/DDBJ whole genome shotgun (WGS) entry which is preliminary data.</text>
</comment>
<dbReference type="PANTHER" id="PTHR33751">
    <property type="entry name" value="CBB3-TYPE CYTOCHROME C OXIDASE SUBUNIT FIXP"/>
    <property type="match status" value="1"/>
</dbReference>
<dbReference type="OrthoDB" id="9773456at2"/>
<dbReference type="InterPro" id="IPR050597">
    <property type="entry name" value="Cytochrome_c_Oxidase_Subunit"/>
</dbReference>
<keyword evidence="5" id="KW-0574">Periplasm</keyword>
<evidence type="ECO:0000256" key="5">
    <source>
        <dbReference type="ARBA" id="ARBA00022764"/>
    </source>
</evidence>
<protein>
    <submittedName>
        <fullName evidence="12">Cytochrome c4</fullName>
    </submittedName>
</protein>
<dbReference type="GO" id="GO:0005506">
    <property type="term" value="F:iron ion binding"/>
    <property type="evidence" value="ECO:0007669"/>
    <property type="project" value="InterPro"/>
</dbReference>
<feature type="chain" id="PRO_5019421670" evidence="10">
    <location>
        <begin position="20"/>
        <end position="214"/>
    </location>
</feature>
<feature type="binding site" description="axial binding residue" evidence="9">
    <location>
        <position position="191"/>
    </location>
    <ligand>
        <name>heme c</name>
        <dbReference type="ChEBI" id="CHEBI:61717"/>
        <label>2</label>
    </ligand>
    <ligandPart>
        <name>Fe</name>
        <dbReference type="ChEBI" id="CHEBI:18248"/>
    </ligandPart>
</feature>
<evidence type="ECO:0000256" key="7">
    <source>
        <dbReference type="ARBA" id="ARBA00023004"/>
    </source>
</evidence>
<organism evidence="12 13">
    <name type="scientific">Aliidiomarina taiwanensis</name>
    <dbReference type="NCBI Taxonomy" id="946228"/>
    <lineage>
        <taxon>Bacteria</taxon>
        <taxon>Pseudomonadati</taxon>
        <taxon>Pseudomonadota</taxon>
        <taxon>Gammaproteobacteria</taxon>
        <taxon>Alteromonadales</taxon>
        <taxon>Idiomarinaceae</taxon>
        <taxon>Aliidiomarina</taxon>
    </lineage>
</organism>
<dbReference type="InterPro" id="IPR009056">
    <property type="entry name" value="Cyt_c-like_dom"/>
</dbReference>
<dbReference type="PANTHER" id="PTHR33751:SF9">
    <property type="entry name" value="CYTOCHROME C4"/>
    <property type="match status" value="1"/>
</dbReference>
<evidence type="ECO:0000259" key="11">
    <source>
        <dbReference type="PROSITE" id="PS51007"/>
    </source>
</evidence>
<feature type="domain" description="Cytochrome c" evidence="11">
    <location>
        <begin position="123"/>
        <end position="214"/>
    </location>
</feature>
<feature type="binding site" description="axial binding residue" evidence="9">
    <location>
        <position position="45"/>
    </location>
    <ligand>
        <name>heme c</name>
        <dbReference type="ChEBI" id="CHEBI:61717"/>
        <label>1</label>
    </ligand>
    <ligandPart>
        <name>Fe</name>
        <dbReference type="ChEBI" id="CHEBI:18248"/>
    </ligandPart>
</feature>
<reference evidence="12 13" key="1">
    <citation type="journal article" date="2011" name="Front. Microbiol.">
        <title>Genomic signatures of strain selection and enhancement in Bacillus atrophaeus var. globigii, a historical biowarfare simulant.</title>
        <authorList>
            <person name="Gibbons H.S."/>
            <person name="Broomall S.M."/>
            <person name="McNew L.A."/>
            <person name="Daligault H."/>
            <person name="Chapman C."/>
            <person name="Bruce D."/>
            <person name="Karavis M."/>
            <person name="Krepps M."/>
            <person name="McGregor P.A."/>
            <person name="Hong C."/>
            <person name="Park K.H."/>
            <person name="Akmal A."/>
            <person name="Feldman A."/>
            <person name="Lin J.S."/>
            <person name="Chang W.E."/>
            <person name="Higgs B.W."/>
            <person name="Demirev P."/>
            <person name="Lindquist J."/>
            <person name="Liem A."/>
            <person name="Fochler E."/>
            <person name="Read T.D."/>
            <person name="Tapia R."/>
            <person name="Johnson S."/>
            <person name="Bishop-Lilly K.A."/>
            <person name="Detter C."/>
            <person name="Han C."/>
            <person name="Sozhamannan S."/>
            <person name="Rosenzweig C.N."/>
            <person name="Skowronski E.W."/>
        </authorList>
    </citation>
    <scope>NUCLEOTIDE SEQUENCE [LARGE SCALE GENOMIC DNA]</scope>
    <source>
        <strain evidence="12 13">AIT1</strain>
    </source>
</reference>
<dbReference type="InterPro" id="IPR036909">
    <property type="entry name" value="Cyt_c-like_dom_sf"/>
</dbReference>
<dbReference type="Gene3D" id="1.10.760.10">
    <property type="entry name" value="Cytochrome c-like domain"/>
    <property type="match status" value="2"/>
</dbReference>
<dbReference type="InterPro" id="IPR024167">
    <property type="entry name" value="Cytochrome_c4-like"/>
</dbReference>
<evidence type="ECO:0000313" key="12">
    <source>
        <dbReference type="EMBL" id="RUO43656.1"/>
    </source>
</evidence>